<dbReference type="SUPFAM" id="SSF88946">
    <property type="entry name" value="Sigma2 domain of RNA polymerase sigma factors"/>
    <property type="match status" value="1"/>
</dbReference>
<keyword evidence="3" id="KW-0731">Sigma factor</keyword>
<gene>
    <name evidence="7" type="ORF">BCL90_4149</name>
    <name evidence="8" type="ORF">E3V97_24340</name>
</gene>
<dbReference type="GO" id="GO:0016987">
    <property type="term" value="F:sigma factor activity"/>
    <property type="evidence" value="ECO:0007669"/>
    <property type="project" value="UniProtKB-KW"/>
</dbReference>
<comment type="caution">
    <text evidence="7">The sequence shown here is derived from an EMBL/GenBank/DDBJ whole genome shotgun (WGS) entry which is preliminary data.</text>
</comment>
<keyword evidence="10" id="KW-1185">Reference proteome</keyword>
<sequence>MKNNELTEGELSLLLKKGDKNAFAQLYECYKKPLTANLFKLLKSEALTLDLLQDLFLKIWENREKIDPEKSFRAYLFRIAEHMVYDYYRKAARDTKMQLNIIQTSTELYSYIEEDLLIKENSDLLRAAVAMMPPQRRQVFTLCKLEGKSYKEVEQIMGIGPKTINSHLFQASKFLKEHFSKDSGLAVAIIVASMLI</sequence>
<feature type="domain" description="RNA polymerase sigma-70 region 2" evidence="5">
    <location>
        <begin position="26"/>
        <end position="93"/>
    </location>
</feature>
<keyword evidence="2" id="KW-0805">Transcription regulation</keyword>
<evidence type="ECO:0000256" key="1">
    <source>
        <dbReference type="ARBA" id="ARBA00010641"/>
    </source>
</evidence>
<evidence type="ECO:0000259" key="5">
    <source>
        <dbReference type="Pfam" id="PF04542"/>
    </source>
</evidence>
<evidence type="ECO:0000256" key="4">
    <source>
        <dbReference type="ARBA" id="ARBA00023163"/>
    </source>
</evidence>
<comment type="similarity">
    <text evidence="1">Belongs to the sigma-70 factor family. ECF subfamily.</text>
</comment>
<dbReference type="SUPFAM" id="SSF88659">
    <property type="entry name" value="Sigma3 and sigma4 domains of RNA polymerase sigma factors"/>
    <property type="match status" value="1"/>
</dbReference>
<protein>
    <submittedName>
        <fullName evidence="7">RNA polymerase sigma-70 factor (ECF subfamily)</fullName>
    </submittedName>
    <submittedName>
        <fullName evidence="8">Sigma-70 family RNA polymerase sigma factor</fullName>
    </submittedName>
</protein>
<dbReference type="Proteomes" id="UP000297429">
    <property type="component" value="Unassembled WGS sequence"/>
</dbReference>
<dbReference type="InterPro" id="IPR013325">
    <property type="entry name" value="RNA_pol_sigma_r2"/>
</dbReference>
<dbReference type="Pfam" id="PF04542">
    <property type="entry name" value="Sigma70_r2"/>
    <property type="match status" value="1"/>
</dbReference>
<accession>A0A497XT04</accession>
<evidence type="ECO:0000313" key="7">
    <source>
        <dbReference type="EMBL" id="RLJ72528.1"/>
    </source>
</evidence>
<dbReference type="OrthoDB" id="655312at2"/>
<dbReference type="RefSeq" id="WP_121286354.1">
    <property type="nucleotide sequence ID" value="NZ_RCCK01000014.1"/>
</dbReference>
<dbReference type="InterPro" id="IPR007627">
    <property type="entry name" value="RNA_pol_sigma70_r2"/>
</dbReference>
<dbReference type="GO" id="GO:0006352">
    <property type="term" value="P:DNA-templated transcription initiation"/>
    <property type="evidence" value="ECO:0007669"/>
    <property type="project" value="InterPro"/>
</dbReference>
<dbReference type="GO" id="GO:0003677">
    <property type="term" value="F:DNA binding"/>
    <property type="evidence" value="ECO:0007669"/>
    <property type="project" value="InterPro"/>
</dbReference>
<dbReference type="InterPro" id="IPR013249">
    <property type="entry name" value="RNA_pol_sigma70_r4_t2"/>
</dbReference>
<dbReference type="InterPro" id="IPR014284">
    <property type="entry name" value="RNA_pol_sigma-70_dom"/>
</dbReference>
<proteinExistence type="inferred from homology"/>
<reference evidence="8 10" key="2">
    <citation type="submission" date="2019-03" db="EMBL/GenBank/DDBJ databases">
        <authorList>
            <person name="He R.-H."/>
        </authorList>
    </citation>
    <scope>NUCLEOTIDE SEQUENCE [LARGE SCALE GENOMIC DNA]</scope>
    <source>
        <strain evidence="8 10">DSM 19624</strain>
    </source>
</reference>
<dbReference type="Proteomes" id="UP000273898">
    <property type="component" value="Unassembled WGS sequence"/>
</dbReference>
<reference evidence="7 9" key="1">
    <citation type="submission" date="2018-10" db="EMBL/GenBank/DDBJ databases">
        <title>Genomic Encyclopedia of Archaeal and Bacterial Type Strains, Phase II (KMG-II): from individual species to whole genera.</title>
        <authorList>
            <person name="Goeker M."/>
        </authorList>
    </citation>
    <scope>NUCLEOTIDE SEQUENCE [LARGE SCALE GENOMIC DNA]</scope>
    <source>
        <strain evidence="7 9">DSM 19624</strain>
    </source>
</reference>
<dbReference type="PANTHER" id="PTHR43133:SF46">
    <property type="entry name" value="RNA POLYMERASE SIGMA-70 FACTOR ECF SUBFAMILY"/>
    <property type="match status" value="1"/>
</dbReference>
<dbReference type="Gene3D" id="1.10.1740.10">
    <property type="match status" value="1"/>
</dbReference>
<evidence type="ECO:0000256" key="3">
    <source>
        <dbReference type="ARBA" id="ARBA00023082"/>
    </source>
</evidence>
<dbReference type="EMBL" id="SOPX01000007">
    <property type="protein sequence ID" value="TFB28153.1"/>
    <property type="molecule type" value="Genomic_DNA"/>
</dbReference>
<evidence type="ECO:0000313" key="8">
    <source>
        <dbReference type="EMBL" id="TFB28153.1"/>
    </source>
</evidence>
<evidence type="ECO:0000313" key="10">
    <source>
        <dbReference type="Proteomes" id="UP000297429"/>
    </source>
</evidence>
<dbReference type="InterPro" id="IPR013324">
    <property type="entry name" value="RNA_pol_sigma_r3/r4-like"/>
</dbReference>
<dbReference type="EMBL" id="RCCK01000014">
    <property type="protein sequence ID" value="RLJ72528.1"/>
    <property type="molecule type" value="Genomic_DNA"/>
</dbReference>
<dbReference type="AlphaFoldDB" id="A0A497XT04"/>
<dbReference type="PANTHER" id="PTHR43133">
    <property type="entry name" value="RNA POLYMERASE ECF-TYPE SIGMA FACTO"/>
    <property type="match status" value="1"/>
</dbReference>
<evidence type="ECO:0000259" key="6">
    <source>
        <dbReference type="Pfam" id="PF08281"/>
    </source>
</evidence>
<dbReference type="Pfam" id="PF08281">
    <property type="entry name" value="Sigma70_r4_2"/>
    <property type="match status" value="1"/>
</dbReference>
<evidence type="ECO:0000313" key="9">
    <source>
        <dbReference type="Proteomes" id="UP000273898"/>
    </source>
</evidence>
<dbReference type="InterPro" id="IPR039425">
    <property type="entry name" value="RNA_pol_sigma-70-like"/>
</dbReference>
<evidence type="ECO:0000256" key="2">
    <source>
        <dbReference type="ARBA" id="ARBA00023015"/>
    </source>
</evidence>
<organism evidence="7 9">
    <name type="scientific">Pedobacter alluvionis</name>
    <dbReference type="NCBI Taxonomy" id="475253"/>
    <lineage>
        <taxon>Bacteria</taxon>
        <taxon>Pseudomonadati</taxon>
        <taxon>Bacteroidota</taxon>
        <taxon>Sphingobacteriia</taxon>
        <taxon>Sphingobacteriales</taxon>
        <taxon>Sphingobacteriaceae</taxon>
        <taxon>Pedobacter</taxon>
    </lineage>
</organism>
<dbReference type="Gene3D" id="1.10.10.10">
    <property type="entry name" value="Winged helix-like DNA-binding domain superfamily/Winged helix DNA-binding domain"/>
    <property type="match status" value="1"/>
</dbReference>
<name>A0A497XT04_9SPHI</name>
<feature type="domain" description="RNA polymerase sigma factor 70 region 4 type 2" evidence="6">
    <location>
        <begin position="123"/>
        <end position="175"/>
    </location>
</feature>
<dbReference type="InterPro" id="IPR036388">
    <property type="entry name" value="WH-like_DNA-bd_sf"/>
</dbReference>
<keyword evidence="4" id="KW-0804">Transcription</keyword>
<dbReference type="NCBIfam" id="TIGR02937">
    <property type="entry name" value="sigma70-ECF"/>
    <property type="match status" value="1"/>
</dbReference>